<evidence type="ECO:0000259" key="7">
    <source>
        <dbReference type="Pfam" id="PF10035"/>
    </source>
</evidence>
<feature type="transmembrane region" description="Helical" evidence="6">
    <location>
        <begin position="65"/>
        <end position="85"/>
    </location>
</feature>
<dbReference type="GO" id="GO:0005886">
    <property type="term" value="C:plasma membrane"/>
    <property type="evidence" value="ECO:0007669"/>
    <property type="project" value="UniProtKB-SubCell"/>
</dbReference>
<evidence type="ECO:0000256" key="1">
    <source>
        <dbReference type="ARBA" id="ARBA00004651"/>
    </source>
</evidence>
<dbReference type="PANTHER" id="PTHR33545:SF9">
    <property type="entry name" value="UPF0750 MEMBRANE PROTEIN YITE"/>
    <property type="match status" value="1"/>
</dbReference>
<feature type="transmembrane region" description="Helical" evidence="6">
    <location>
        <begin position="92"/>
        <end position="109"/>
    </location>
</feature>
<evidence type="ECO:0000256" key="5">
    <source>
        <dbReference type="ARBA" id="ARBA00023136"/>
    </source>
</evidence>
<accession>A0A2U3K0D3</accession>
<keyword evidence="3 6" id="KW-0812">Transmembrane</keyword>
<reference evidence="9" key="1">
    <citation type="submission" date="2018-02" db="EMBL/GenBank/DDBJ databases">
        <authorList>
            <person name="Hausmann B."/>
        </authorList>
    </citation>
    <scope>NUCLEOTIDE SEQUENCE [LARGE SCALE GENOMIC DNA]</scope>
    <source>
        <strain evidence="9">Peat soil MAG SbF1</strain>
    </source>
</reference>
<comment type="subcellular location">
    <subcellularLocation>
        <location evidence="1">Cell membrane</location>
        <topology evidence="1">Multi-pass membrane protein</topology>
    </subcellularLocation>
</comment>
<dbReference type="InterPro" id="IPR003740">
    <property type="entry name" value="YitT"/>
</dbReference>
<dbReference type="CDD" id="cd16380">
    <property type="entry name" value="YitT_C"/>
    <property type="match status" value="1"/>
</dbReference>
<dbReference type="Gene3D" id="3.30.70.120">
    <property type="match status" value="1"/>
</dbReference>
<sequence>MMSERGIQVQWRRFRENFSWQLLKYFVGIIIGATVVSVSINTLIIPNQIADGGVTGIAIILHYLFHWPVSWTILLLNLPLFIVGLRLVGRNFLVLSVVGVGVLSVTLSLTTQLPALTHDTLLAVISAGVLSGIGMGIIFRSSGSLGGTDILAVLFARTTSFSVGQILLGIDGVIFLAVAILFRPEMAMYAMIYMFIATRVVDFVQEGLSHSKSVMVMTTRPQRIAEEIMAKLDRGATLFQATGAFSGEAKQVVYCVINRTELSQVKKIILDQDPQAFVAISEVPEVVGEGFSSWKGH</sequence>
<dbReference type="InterPro" id="IPR015867">
    <property type="entry name" value="N-reg_PII/ATP_PRibTrfase_C"/>
</dbReference>
<evidence type="ECO:0000313" key="8">
    <source>
        <dbReference type="EMBL" id="SPF33142.1"/>
    </source>
</evidence>
<dbReference type="AlphaFoldDB" id="A0A2U3K0D3"/>
<dbReference type="InterPro" id="IPR051461">
    <property type="entry name" value="UPF0750_membrane"/>
</dbReference>
<dbReference type="Proteomes" id="UP000238916">
    <property type="component" value="Unassembled WGS sequence"/>
</dbReference>
<feature type="transmembrane region" description="Helical" evidence="6">
    <location>
        <begin position="151"/>
        <end position="180"/>
    </location>
</feature>
<proteinExistence type="predicted"/>
<organism evidence="8 9">
    <name type="scientific">Candidatus Desulfosporosinus infrequens</name>
    <dbReference type="NCBI Taxonomy" id="2043169"/>
    <lineage>
        <taxon>Bacteria</taxon>
        <taxon>Bacillati</taxon>
        <taxon>Bacillota</taxon>
        <taxon>Clostridia</taxon>
        <taxon>Eubacteriales</taxon>
        <taxon>Desulfitobacteriaceae</taxon>
        <taxon>Desulfosporosinus</taxon>
    </lineage>
</organism>
<name>A0A2U3K0D3_9FIRM</name>
<feature type="transmembrane region" description="Helical" evidence="6">
    <location>
        <begin position="22"/>
        <end position="45"/>
    </location>
</feature>
<feature type="domain" description="DUF2179" evidence="7">
    <location>
        <begin position="234"/>
        <end position="288"/>
    </location>
</feature>
<evidence type="ECO:0000313" key="9">
    <source>
        <dbReference type="Proteomes" id="UP000238916"/>
    </source>
</evidence>
<feature type="transmembrane region" description="Helical" evidence="6">
    <location>
        <begin position="121"/>
        <end position="139"/>
    </location>
</feature>
<dbReference type="InterPro" id="IPR019264">
    <property type="entry name" value="DUF2179"/>
</dbReference>
<dbReference type="Pfam" id="PF02588">
    <property type="entry name" value="YitT_membrane"/>
    <property type="match status" value="1"/>
</dbReference>
<dbReference type="EMBL" id="OMOF01000025">
    <property type="protein sequence ID" value="SPF33142.1"/>
    <property type="molecule type" value="Genomic_DNA"/>
</dbReference>
<keyword evidence="4 6" id="KW-1133">Transmembrane helix</keyword>
<evidence type="ECO:0000256" key="4">
    <source>
        <dbReference type="ARBA" id="ARBA00022989"/>
    </source>
</evidence>
<dbReference type="PIRSF" id="PIRSF006483">
    <property type="entry name" value="Membrane_protein_YitT"/>
    <property type="match status" value="1"/>
</dbReference>
<evidence type="ECO:0000256" key="6">
    <source>
        <dbReference type="SAM" id="Phobius"/>
    </source>
</evidence>
<evidence type="ECO:0000256" key="3">
    <source>
        <dbReference type="ARBA" id="ARBA00022692"/>
    </source>
</evidence>
<evidence type="ECO:0000256" key="2">
    <source>
        <dbReference type="ARBA" id="ARBA00022475"/>
    </source>
</evidence>
<dbReference type="PANTHER" id="PTHR33545">
    <property type="entry name" value="UPF0750 MEMBRANE PROTEIN YITT-RELATED"/>
    <property type="match status" value="1"/>
</dbReference>
<gene>
    <name evidence="8" type="ORF">SBF1_1200006</name>
</gene>
<keyword evidence="5 6" id="KW-0472">Membrane</keyword>
<dbReference type="Pfam" id="PF10035">
    <property type="entry name" value="DUF2179"/>
    <property type="match status" value="1"/>
</dbReference>
<keyword evidence="2" id="KW-1003">Cell membrane</keyword>
<protein>
    <recommendedName>
        <fullName evidence="7">DUF2179 domain-containing protein</fullName>
    </recommendedName>
</protein>